<dbReference type="EMBL" id="HAGN01000127">
    <property type="protein sequence ID" value="SMD29549.1"/>
    <property type="molecule type" value="Transcribed_RNA"/>
</dbReference>
<keyword evidence="5 7" id="KW-0472">Membrane</keyword>
<evidence type="ECO:0000313" key="9">
    <source>
        <dbReference type="EMBL" id="SMD29549.1"/>
    </source>
</evidence>
<evidence type="ECO:0000256" key="8">
    <source>
        <dbReference type="SAM" id="SignalP"/>
    </source>
</evidence>
<feature type="signal peptide" evidence="8">
    <location>
        <begin position="1"/>
        <end position="27"/>
    </location>
</feature>
<accession>A0A482ZGQ7</accession>
<feature type="compositionally biased region" description="Polar residues" evidence="6">
    <location>
        <begin position="150"/>
        <end position="161"/>
    </location>
</feature>
<dbReference type="PANTHER" id="PTHR13064">
    <property type="entry name" value="TRANSMEMBRANE PROTEIN 9 FAMILY MEMBER"/>
    <property type="match status" value="1"/>
</dbReference>
<dbReference type="InterPro" id="IPR008853">
    <property type="entry name" value="TMEM9/TMEM9B"/>
</dbReference>
<proteinExistence type="inferred from homology"/>
<feature type="transmembrane region" description="Helical" evidence="7">
    <location>
        <begin position="101"/>
        <end position="125"/>
    </location>
</feature>
<keyword evidence="8" id="KW-0732">Signal</keyword>
<reference evidence="9" key="1">
    <citation type="submission" date="2017-03" db="EMBL/GenBank/DDBJ databases">
        <authorList>
            <person name="QRISCLOUD D."/>
        </authorList>
    </citation>
    <scope>NUCLEOTIDE SEQUENCE</scope>
</reference>
<dbReference type="AlphaFoldDB" id="A0A482ZGQ7"/>
<evidence type="ECO:0000256" key="1">
    <source>
        <dbReference type="ARBA" id="ARBA00004370"/>
    </source>
</evidence>
<evidence type="ECO:0000256" key="4">
    <source>
        <dbReference type="ARBA" id="ARBA00022989"/>
    </source>
</evidence>
<dbReference type="Pfam" id="PF05434">
    <property type="entry name" value="Tmemb_9"/>
    <property type="match status" value="1"/>
</dbReference>
<organism evidence="9">
    <name type="scientific">Coremiocnemis tropix</name>
    <name type="common">Australian tarantula spider</name>
    <dbReference type="NCBI Taxonomy" id="1904443"/>
    <lineage>
        <taxon>Eukaryota</taxon>
        <taxon>Metazoa</taxon>
        <taxon>Ecdysozoa</taxon>
        <taxon>Arthropoda</taxon>
        <taxon>Chelicerata</taxon>
        <taxon>Arachnida</taxon>
        <taxon>Araneae</taxon>
        <taxon>Mygalomorphae</taxon>
        <taxon>Avicularoidea</taxon>
        <taxon>Theraphosidae</taxon>
        <taxon>Coremiocnemis</taxon>
    </lineage>
</organism>
<evidence type="ECO:0000256" key="3">
    <source>
        <dbReference type="ARBA" id="ARBA00022692"/>
    </source>
</evidence>
<reference evidence="9" key="2">
    <citation type="submission" date="2019-04" db="EMBL/GenBank/DDBJ databases">
        <title>Unravelling the molecular evolution of spider venoms.</title>
        <authorList>
            <person name="Pineda S."/>
        </authorList>
    </citation>
    <scope>NUCLEOTIDE SEQUENCE</scope>
</reference>
<dbReference type="GO" id="GO:0005765">
    <property type="term" value="C:lysosomal membrane"/>
    <property type="evidence" value="ECO:0007669"/>
    <property type="project" value="InterPro"/>
</dbReference>
<comment type="subcellular location">
    <subcellularLocation>
        <location evidence="1">Membrane</location>
    </subcellularLocation>
</comment>
<keyword evidence="4 7" id="KW-1133">Transmembrane helix</keyword>
<evidence type="ECO:0000256" key="2">
    <source>
        <dbReference type="ARBA" id="ARBA00007264"/>
    </source>
</evidence>
<evidence type="ECO:0000256" key="7">
    <source>
        <dbReference type="SAM" id="Phobius"/>
    </source>
</evidence>
<dbReference type="PANTHER" id="PTHR13064:SF6">
    <property type="entry name" value="TRANSMEMBRANE PROTEIN 9"/>
    <property type="match status" value="1"/>
</dbReference>
<evidence type="ECO:0000256" key="5">
    <source>
        <dbReference type="ARBA" id="ARBA00023136"/>
    </source>
</evidence>
<sequence length="194" mass="22308">MGSLSYTALSALFCAVFIFALIETTQAQYEDVRCKCICPSTAVVTGNSTNRKLYKGNVTPSKCNCEGVVIPQVGDSVLRMKQKEFCPRCECRYEKRNTTTIFVVVIIIIWVISLLVVYMLFLMCLDPLLNKRRSAYHEHTNEEVTLQDEPMTTLSRPRTGSTNVLNRVGLQQDKWKKQVQEQRRNIYDRHTMLN</sequence>
<protein>
    <submittedName>
        <fullName evidence="9">U2-Theraphotoxin-Ct1b_1</fullName>
    </submittedName>
</protein>
<name>A0A482ZGQ7_CORTR</name>
<comment type="similarity">
    <text evidence="2">Belongs to the TMEM9 family.</text>
</comment>
<evidence type="ECO:0000256" key="6">
    <source>
        <dbReference type="SAM" id="MobiDB-lite"/>
    </source>
</evidence>
<feature type="region of interest" description="Disordered" evidence="6">
    <location>
        <begin position="141"/>
        <end position="161"/>
    </location>
</feature>
<keyword evidence="3 7" id="KW-0812">Transmembrane</keyword>
<feature type="chain" id="PRO_5019763759" evidence="8">
    <location>
        <begin position="28"/>
        <end position="194"/>
    </location>
</feature>